<feature type="active site" evidence="10">
    <location>
        <position position="297"/>
    </location>
</feature>
<name>A0A2U9R597_PICKU</name>
<dbReference type="GO" id="GO:0005737">
    <property type="term" value="C:cytoplasm"/>
    <property type="evidence" value="ECO:0007669"/>
    <property type="project" value="UniProtKB-SubCell"/>
</dbReference>
<keyword evidence="12" id="KW-0812">Transmembrane</keyword>
<protein>
    <recommendedName>
        <fullName evidence="13">VLRF1 domain-containing protein</fullName>
    </recommendedName>
</protein>
<evidence type="ECO:0000256" key="8">
    <source>
        <dbReference type="ARBA" id="ARBA00023043"/>
    </source>
</evidence>
<evidence type="ECO:0000256" key="3">
    <source>
        <dbReference type="ARBA" id="ARBA00022490"/>
    </source>
</evidence>
<dbReference type="GO" id="GO:0016787">
    <property type="term" value="F:hydrolase activity"/>
    <property type="evidence" value="ECO:0007669"/>
    <property type="project" value="UniProtKB-KW"/>
</dbReference>
<evidence type="ECO:0000259" key="13">
    <source>
        <dbReference type="PROSITE" id="PS52044"/>
    </source>
</evidence>
<dbReference type="InterPro" id="IPR047139">
    <property type="entry name" value="ANKZ1/VMS1"/>
</dbReference>
<dbReference type="OrthoDB" id="429841at2759"/>
<keyword evidence="15" id="KW-1185">Reference proteome</keyword>
<organism evidence="14 15">
    <name type="scientific">Pichia kudriavzevii</name>
    <name type="common">Yeast</name>
    <name type="synonym">Issatchenkia orientalis</name>
    <dbReference type="NCBI Taxonomy" id="4909"/>
    <lineage>
        <taxon>Eukaryota</taxon>
        <taxon>Fungi</taxon>
        <taxon>Dikarya</taxon>
        <taxon>Ascomycota</taxon>
        <taxon>Saccharomycotina</taxon>
        <taxon>Pichiomycetes</taxon>
        <taxon>Pichiales</taxon>
        <taxon>Pichiaceae</taxon>
        <taxon>Pichia</taxon>
    </lineage>
</organism>
<evidence type="ECO:0000256" key="4">
    <source>
        <dbReference type="ARBA" id="ARBA00022722"/>
    </source>
</evidence>
<feature type="transmembrane region" description="Helical" evidence="12">
    <location>
        <begin position="12"/>
        <end position="30"/>
    </location>
</feature>
<evidence type="ECO:0000256" key="1">
    <source>
        <dbReference type="ARBA" id="ARBA00004496"/>
    </source>
</evidence>
<dbReference type="VEuPathDB" id="FungiDB:C5L36_0C02400"/>
<evidence type="ECO:0000256" key="6">
    <source>
        <dbReference type="ARBA" id="ARBA00022759"/>
    </source>
</evidence>
<keyword evidence="12" id="KW-0472">Membrane</keyword>
<dbReference type="STRING" id="4909.A0A2U9R597"/>
<dbReference type="GO" id="GO:0004519">
    <property type="term" value="F:endonuclease activity"/>
    <property type="evidence" value="ECO:0007669"/>
    <property type="project" value="UniProtKB-KW"/>
</dbReference>
<comment type="domain">
    <text evidence="10">The VLRF1 domain mediates binding to the 60S ribosomal subunit.</text>
</comment>
<dbReference type="InterPro" id="IPR041175">
    <property type="entry name" value="VLRF1/Vms1"/>
</dbReference>
<dbReference type="EMBL" id="CP028775">
    <property type="protein sequence ID" value="AWU76296.1"/>
    <property type="molecule type" value="Genomic_DNA"/>
</dbReference>
<sequence length="658" mass="74905">MLRLSEKKKSRTFIEFTSLSFIMFFLLFPTKTDKTMSNTIPFNKRYIYNLDPSILESLQTLYFDSITFEQKSYEEYISRRKDEIEDTTNVQRADLFTKPVIVRPKARASISQALSNLSTSMTEKQQLEDSSSEGELNDSNTESESDMENEDESRGEELYRISENVDDDHQSTISFMSTKSPMILFKSPIIEDDNKCFGIYKVSINAIDSPNFDPISTLRNITYNTENTIPKDPIQAGMSAIFMMSSGHFAGAIISHLPHSTKGNKGTATELHMQSVRMLAHKTFHRYTTRRKQGGSQSAMDDAKGKANSAGSTLRRYNEQALGKDIEELMEEWKPLLDQCTSIYIRGSGKGGKNARGTGLIVRDSKDPKAIIKTGDKRVKFIPFATKRPTTMEIKRTWCELSYLHVVDVPAISKTEIEKKRKREELLQKSKEESHAVDNELADKIKLSNDLIQLLKKSKAPALIAFMKKNQSKIDVNFRLQPADHYETNPTLLHYASRKSLPFMVQTLMVQLHADPTILNSLGQTAYEIAGDKDTRYAFRFSRHILGEHSGISWIDSGVGSAMTKDEIELAKSKDKQQQEEIADEEKKELKKQHNAIVQDFREREQSKAKHTSTITGPGLLRVSEEQKLSGLSEAQRMKVLREQRFRAIEARLKRAQS</sequence>
<evidence type="ECO:0000256" key="10">
    <source>
        <dbReference type="PROSITE-ProRule" id="PRU01389"/>
    </source>
</evidence>
<feature type="compositionally biased region" description="Acidic residues" evidence="11">
    <location>
        <begin position="130"/>
        <end position="154"/>
    </location>
</feature>
<evidence type="ECO:0000256" key="2">
    <source>
        <dbReference type="ARBA" id="ARBA00009262"/>
    </source>
</evidence>
<dbReference type="GeneID" id="40384091"/>
<feature type="region of interest" description="Disordered" evidence="11">
    <location>
        <begin position="117"/>
        <end position="156"/>
    </location>
</feature>
<keyword evidence="5" id="KW-0677">Repeat</keyword>
<dbReference type="KEGG" id="pkz:C5L36_0C02400"/>
<accession>A0A2U9R597</accession>
<evidence type="ECO:0000313" key="14">
    <source>
        <dbReference type="EMBL" id="AWU76296.1"/>
    </source>
</evidence>
<evidence type="ECO:0000256" key="12">
    <source>
        <dbReference type="SAM" id="Phobius"/>
    </source>
</evidence>
<keyword evidence="12" id="KW-1133">Transmembrane helix</keyword>
<reference evidence="14 15" key="1">
    <citation type="submission" date="2018-06" db="EMBL/GenBank/DDBJ databases">
        <title>Population genomics shows no distinction between pathogenic Candida krusei and environmental Pichia kudriavzevii: One species, four names.</title>
        <authorList>
            <person name="Douglass A.P."/>
            <person name="Offei B."/>
            <person name="Braun-Galleani S."/>
            <person name="Coughlan A.Y."/>
            <person name="Martos A."/>
            <person name="Ortiz-Merino R.A."/>
            <person name="Byrne K.P."/>
            <person name="Wolfe K.H."/>
        </authorList>
    </citation>
    <scope>NUCLEOTIDE SEQUENCE [LARGE SCALE GENOMIC DNA]</scope>
    <source>
        <strain evidence="14 15">CBS573</strain>
    </source>
</reference>
<proteinExistence type="inferred from homology"/>
<evidence type="ECO:0000313" key="15">
    <source>
        <dbReference type="Proteomes" id="UP000249293"/>
    </source>
</evidence>
<keyword evidence="6 10" id="KW-0255">Endonuclease</keyword>
<dbReference type="PANTHER" id="PTHR16036">
    <property type="entry name" value="ANKYRIN REPEAT AND ZINC FINGER DOMAIN-CONTAINING PROTEIN 1"/>
    <property type="match status" value="1"/>
</dbReference>
<dbReference type="AlphaFoldDB" id="A0A2U9R597"/>
<feature type="domain" description="VLRF1" evidence="13">
    <location>
        <begin position="235"/>
        <end position="404"/>
    </location>
</feature>
<evidence type="ECO:0000256" key="11">
    <source>
        <dbReference type="SAM" id="MobiDB-lite"/>
    </source>
</evidence>
<dbReference type="PANTHER" id="PTHR16036:SF2">
    <property type="entry name" value="TRNA ENDONUCLEASE ANKZF1"/>
    <property type="match status" value="1"/>
</dbReference>
<feature type="compositionally biased region" description="Basic and acidic residues" evidence="11">
    <location>
        <begin position="573"/>
        <end position="589"/>
    </location>
</feature>
<comment type="similarity">
    <text evidence="2 10">Belongs to the ANKZF1/VMS1 family.</text>
</comment>
<dbReference type="Proteomes" id="UP000249293">
    <property type="component" value="Chromosome 3"/>
</dbReference>
<keyword evidence="7 10" id="KW-0378">Hydrolase</keyword>
<keyword evidence="4 10" id="KW-0540">Nuclease</keyword>
<evidence type="ECO:0000256" key="5">
    <source>
        <dbReference type="ARBA" id="ARBA00022737"/>
    </source>
</evidence>
<evidence type="ECO:0000256" key="9">
    <source>
        <dbReference type="ARBA" id="ARBA00023054"/>
    </source>
</evidence>
<keyword evidence="3 10" id="KW-0963">Cytoplasm</keyword>
<dbReference type="PROSITE" id="PS52044">
    <property type="entry name" value="VLRF1"/>
    <property type="match status" value="1"/>
</dbReference>
<feature type="region of interest" description="Disordered" evidence="11">
    <location>
        <begin position="288"/>
        <end position="312"/>
    </location>
</feature>
<gene>
    <name evidence="14" type="ORF">C5L36_0C02400</name>
</gene>
<feature type="region of interest" description="Disordered" evidence="11">
    <location>
        <begin position="573"/>
        <end position="593"/>
    </location>
</feature>
<evidence type="ECO:0000256" key="7">
    <source>
        <dbReference type="ARBA" id="ARBA00022801"/>
    </source>
</evidence>
<keyword evidence="8" id="KW-0040">ANK repeat</keyword>
<dbReference type="GO" id="GO:0036503">
    <property type="term" value="P:ERAD pathway"/>
    <property type="evidence" value="ECO:0007669"/>
    <property type="project" value="TreeGrafter"/>
</dbReference>
<dbReference type="RefSeq" id="XP_029321773.1">
    <property type="nucleotide sequence ID" value="XM_029465913.1"/>
</dbReference>
<dbReference type="Pfam" id="PF18826">
    <property type="entry name" value="bVLRF1"/>
    <property type="match status" value="1"/>
</dbReference>
<comment type="subcellular location">
    <subcellularLocation>
        <location evidence="1">Cytoplasm</location>
    </subcellularLocation>
</comment>
<keyword evidence="9" id="KW-0175">Coiled coil</keyword>